<keyword evidence="3" id="KW-1185">Reference proteome</keyword>
<dbReference type="GO" id="GO:0004222">
    <property type="term" value="F:metalloendopeptidase activity"/>
    <property type="evidence" value="ECO:0007669"/>
    <property type="project" value="InterPro"/>
</dbReference>
<dbReference type="PROSITE" id="PS51885">
    <property type="entry name" value="NEPRILYSIN"/>
    <property type="match status" value="1"/>
</dbReference>
<gene>
    <name evidence="2" type="ORF">V5799_024006</name>
</gene>
<feature type="compositionally biased region" description="Basic residues" evidence="1">
    <location>
        <begin position="75"/>
        <end position="84"/>
    </location>
</feature>
<organism evidence="2 3">
    <name type="scientific">Amblyomma americanum</name>
    <name type="common">Lone star tick</name>
    <dbReference type="NCBI Taxonomy" id="6943"/>
    <lineage>
        <taxon>Eukaryota</taxon>
        <taxon>Metazoa</taxon>
        <taxon>Ecdysozoa</taxon>
        <taxon>Arthropoda</taxon>
        <taxon>Chelicerata</taxon>
        <taxon>Arachnida</taxon>
        <taxon>Acari</taxon>
        <taxon>Parasitiformes</taxon>
        <taxon>Ixodida</taxon>
        <taxon>Ixodoidea</taxon>
        <taxon>Ixodidae</taxon>
        <taxon>Amblyomminae</taxon>
        <taxon>Amblyomma</taxon>
    </lineage>
</organism>
<reference evidence="2 3" key="1">
    <citation type="journal article" date="2023" name="Arcadia Sci">
        <title>De novo assembly of a long-read Amblyomma americanum tick genome.</title>
        <authorList>
            <person name="Chou S."/>
            <person name="Poskanzer K.E."/>
            <person name="Rollins M."/>
            <person name="Thuy-Boun P.S."/>
        </authorList>
    </citation>
    <scope>NUCLEOTIDE SEQUENCE [LARGE SCALE GENOMIC DNA]</scope>
    <source>
        <strain evidence="2">F_SG_1</strain>
        <tissue evidence="2">Salivary glands</tissue>
    </source>
</reference>
<evidence type="ECO:0000313" key="3">
    <source>
        <dbReference type="Proteomes" id="UP001321473"/>
    </source>
</evidence>
<comment type="caution">
    <text evidence="2">The sequence shown here is derived from an EMBL/GenBank/DDBJ whole genome shotgun (WGS) entry which is preliminary data.</text>
</comment>
<dbReference type="SUPFAM" id="SSF55486">
    <property type="entry name" value="Metalloproteases ('zincins'), catalytic domain"/>
    <property type="match status" value="1"/>
</dbReference>
<feature type="compositionally biased region" description="Acidic residues" evidence="1">
    <location>
        <begin position="48"/>
        <end position="60"/>
    </location>
</feature>
<dbReference type="Gene3D" id="3.40.390.10">
    <property type="entry name" value="Collagenase (Catalytic Domain)"/>
    <property type="match status" value="1"/>
</dbReference>
<dbReference type="EMBL" id="JARKHS020017883">
    <property type="protein sequence ID" value="KAK8772750.1"/>
    <property type="molecule type" value="Genomic_DNA"/>
</dbReference>
<proteinExistence type="predicted"/>
<feature type="region of interest" description="Disordered" evidence="1">
    <location>
        <begin position="1"/>
        <end position="98"/>
    </location>
</feature>
<evidence type="ECO:0000313" key="2">
    <source>
        <dbReference type="EMBL" id="KAK8772750.1"/>
    </source>
</evidence>
<dbReference type="InterPro" id="IPR024079">
    <property type="entry name" value="MetalloPept_cat_dom_sf"/>
</dbReference>
<accession>A0AAQ4EDM0</accession>
<dbReference type="GO" id="GO:0006508">
    <property type="term" value="P:proteolysis"/>
    <property type="evidence" value="ECO:0007669"/>
    <property type="project" value="InterPro"/>
</dbReference>
<dbReference type="Proteomes" id="UP001321473">
    <property type="component" value="Unassembled WGS sequence"/>
</dbReference>
<name>A0AAQ4EDM0_AMBAM</name>
<protein>
    <submittedName>
        <fullName evidence="2">Uncharacterized protein</fullName>
    </submittedName>
</protein>
<feature type="compositionally biased region" description="Acidic residues" evidence="1">
    <location>
        <begin position="27"/>
        <end position="39"/>
    </location>
</feature>
<dbReference type="AlphaFoldDB" id="A0AAQ4EDM0"/>
<feature type="compositionally biased region" description="Low complexity" evidence="1">
    <location>
        <begin position="85"/>
        <end position="95"/>
    </location>
</feature>
<dbReference type="InterPro" id="IPR000718">
    <property type="entry name" value="Peptidase_M13"/>
</dbReference>
<sequence>MEPTPPGLAADDELSLTPPDVYYGDYNDNEDADESEDDSNQDHYDDYLNPDDAEYTDGELDPLPKIPAPTVTVRIKTKTRRTPRTAKSTSRTPTSVPTNLNPCTTTDCHRQSHYLKQQLNFSASPCQDFYNFACGNYKGHPEGPYYQFAVLKSWMVWLNLDPLNLAASWTVDPVDMVVRLALDLGVPAVFDFKLSDSTFIGGKRAMQVGT</sequence>
<evidence type="ECO:0000256" key="1">
    <source>
        <dbReference type="SAM" id="MobiDB-lite"/>
    </source>
</evidence>